<keyword evidence="2" id="KW-1185">Reference proteome</keyword>
<protein>
    <submittedName>
        <fullName evidence="1">Uncharacterized protein</fullName>
    </submittedName>
</protein>
<sequence length="91" mass="10849">MSVSNLEAPFALKFCPILPRQNWSLQFTRQALSFSRPGQRYRVLPDLLHVRFQPKLYTRHKWNTTGGFWIVLRTRLNEQMRESLFPSWAIA</sequence>
<dbReference type="AlphaFoldDB" id="A0A7U2ETC8"/>
<dbReference type="VEuPathDB" id="FungiDB:JI435_402830"/>
<evidence type="ECO:0000313" key="2">
    <source>
        <dbReference type="Proteomes" id="UP000663193"/>
    </source>
</evidence>
<dbReference type="Proteomes" id="UP000663193">
    <property type="component" value="Chromosome 2"/>
</dbReference>
<reference evidence="2" key="1">
    <citation type="journal article" date="2021" name="BMC Genomics">
        <title>Chromosome-level genome assembly and manually-curated proteome of model necrotroph Parastagonospora nodorum Sn15 reveals a genome-wide trove of candidate effector homologs, and redundancy of virulence-related functions within an accessory chromosome.</title>
        <authorList>
            <person name="Bertazzoni S."/>
            <person name="Jones D.A.B."/>
            <person name="Phan H.T."/>
            <person name="Tan K.-C."/>
            <person name="Hane J.K."/>
        </authorList>
    </citation>
    <scope>NUCLEOTIDE SEQUENCE [LARGE SCALE GENOMIC DNA]</scope>
    <source>
        <strain evidence="2">SN15 / ATCC MYA-4574 / FGSC 10173)</strain>
    </source>
</reference>
<accession>A0A7U2ETC8</accession>
<gene>
    <name evidence="1" type="ORF">JI435_402830</name>
</gene>
<dbReference type="EMBL" id="CP069024">
    <property type="protein sequence ID" value="QRC92693.1"/>
    <property type="molecule type" value="Genomic_DNA"/>
</dbReference>
<evidence type="ECO:0000313" key="1">
    <source>
        <dbReference type="EMBL" id="QRC92693.1"/>
    </source>
</evidence>
<organism evidence="1 2">
    <name type="scientific">Phaeosphaeria nodorum (strain SN15 / ATCC MYA-4574 / FGSC 10173)</name>
    <name type="common">Glume blotch fungus</name>
    <name type="synonym">Parastagonospora nodorum</name>
    <dbReference type="NCBI Taxonomy" id="321614"/>
    <lineage>
        <taxon>Eukaryota</taxon>
        <taxon>Fungi</taxon>
        <taxon>Dikarya</taxon>
        <taxon>Ascomycota</taxon>
        <taxon>Pezizomycotina</taxon>
        <taxon>Dothideomycetes</taxon>
        <taxon>Pleosporomycetidae</taxon>
        <taxon>Pleosporales</taxon>
        <taxon>Pleosporineae</taxon>
        <taxon>Phaeosphaeriaceae</taxon>
        <taxon>Parastagonospora</taxon>
    </lineage>
</organism>
<proteinExistence type="predicted"/>
<name>A0A7U2ETC8_PHANO</name>